<dbReference type="SUPFAM" id="SSF56300">
    <property type="entry name" value="Metallo-dependent phosphatases"/>
    <property type="match status" value="1"/>
</dbReference>
<reference evidence="4 5" key="2">
    <citation type="submission" date="2016-08" db="EMBL/GenBank/DDBJ databases">
        <title>Pervasive Adenine N6-methylation of Active Genes in Fungi.</title>
        <authorList>
            <consortium name="DOE Joint Genome Institute"/>
            <person name="Mondo S.J."/>
            <person name="Dannebaum R.O."/>
            <person name="Kuo R.C."/>
            <person name="Labutti K."/>
            <person name="Haridas S."/>
            <person name="Kuo A."/>
            <person name="Salamov A."/>
            <person name="Ahrendt S.R."/>
            <person name="Lipzen A."/>
            <person name="Sullivan W."/>
            <person name="Andreopoulos W.B."/>
            <person name="Clum A."/>
            <person name="Lindquist E."/>
            <person name="Daum C."/>
            <person name="Ramamoorthy G.K."/>
            <person name="Gryganskyi A."/>
            <person name="Culley D."/>
            <person name="Magnuson J.K."/>
            <person name="James T.Y."/>
            <person name="O'Malley M.A."/>
            <person name="Stajich J.E."/>
            <person name="Spatafora J.W."/>
            <person name="Visel A."/>
            <person name="Grigoriev I.V."/>
        </authorList>
    </citation>
    <scope>NUCLEOTIDE SEQUENCE [LARGE SCALE GENOMIC DNA]</scope>
    <source>
        <strain evidence="5">finn</strain>
    </source>
</reference>
<dbReference type="EMBL" id="MCFH01000063">
    <property type="protein sequence ID" value="ORX42561.1"/>
    <property type="molecule type" value="Genomic_DNA"/>
</dbReference>
<evidence type="ECO:0000256" key="1">
    <source>
        <dbReference type="SAM" id="MobiDB-lite"/>
    </source>
</evidence>
<evidence type="ECO:0000313" key="4">
    <source>
        <dbReference type="EMBL" id="ORX42561.1"/>
    </source>
</evidence>
<dbReference type="InterPro" id="IPR029052">
    <property type="entry name" value="Metallo-depent_PP-like"/>
</dbReference>
<feature type="chain" id="PRO_5012666048" evidence="2">
    <location>
        <begin position="20"/>
        <end position="549"/>
    </location>
</feature>
<protein>
    <submittedName>
        <fullName evidence="4">Metallo-dependent phosphatase</fullName>
    </submittedName>
</protein>
<dbReference type="Gene3D" id="3.60.21.10">
    <property type="match status" value="1"/>
</dbReference>
<proteinExistence type="predicted"/>
<keyword evidence="2" id="KW-0732">Signal</keyword>
<reference evidence="4 5" key="1">
    <citation type="submission" date="2016-08" db="EMBL/GenBank/DDBJ databases">
        <title>Genomes of anaerobic fungi encode conserved fungal cellulosomes for biomass hydrolysis.</title>
        <authorList>
            <consortium name="DOE Joint Genome Institute"/>
            <person name="Haitjema C.H."/>
            <person name="Gilmore S.P."/>
            <person name="Henske J.K."/>
            <person name="Solomon K.V."/>
            <person name="De Groot R."/>
            <person name="Kuo A."/>
            <person name="Mondo S.J."/>
            <person name="Salamov A.A."/>
            <person name="Labutti K."/>
            <person name="Zhao Z."/>
            <person name="Chiniquy J."/>
            <person name="Barry K."/>
            <person name="Brewer H.M."/>
            <person name="Purvine S.O."/>
            <person name="Wright A.T."/>
            <person name="Boxma B."/>
            <person name="Van Alen T."/>
            <person name="Hackstein J.H."/>
            <person name="Baker S.E."/>
            <person name="Grigoriev I.V."/>
            <person name="O'Malley M.A."/>
        </authorList>
    </citation>
    <scope>NUCLEOTIDE SEQUENCE [LARGE SCALE GENOMIC DNA]</scope>
    <source>
        <strain evidence="5">finn</strain>
    </source>
</reference>
<dbReference type="Proteomes" id="UP000193719">
    <property type="component" value="Unassembled WGS sequence"/>
</dbReference>
<dbReference type="InterPro" id="IPR004843">
    <property type="entry name" value="Calcineurin-like_PHP"/>
</dbReference>
<keyword evidence="5" id="KW-1185">Reference proteome</keyword>
<gene>
    <name evidence="4" type="ORF">BCR36DRAFT_362330</name>
</gene>
<feature type="domain" description="Calcineurin-like phosphoesterase" evidence="3">
    <location>
        <begin position="275"/>
        <end position="421"/>
    </location>
</feature>
<evidence type="ECO:0000256" key="2">
    <source>
        <dbReference type="SAM" id="SignalP"/>
    </source>
</evidence>
<dbReference type="AlphaFoldDB" id="A0A1Y1UX07"/>
<evidence type="ECO:0000313" key="5">
    <source>
        <dbReference type="Proteomes" id="UP000193719"/>
    </source>
</evidence>
<dbReference type="PANTHER" id="PTHR46546">
    <property type="entry name" value="SHEWANELLA-LIKE PROTEIN PHOSPHATASE 1"/>
    <property type="match status" value="1"/>
</dbReference>
<feature type="compositionally biased region" description="Pro residues" evidence="1">
    <location>
        <begin position="186"/>
        <end position="211"/>
    </location>
</feature>
<dbReference type="STRING" id="1754191.A0A1Y1UX07"/>
<dbReference type="OrthoDB" id="5976022at2759"/>
<evidence type="ECO:0000259" key="3">
    <source>
        <dbReference type="Pfam" id="PF00149"/>
    </source>
</evidence>
<sequence length="549" mass="61619">MKFPKILLLSTLALGYANSKSIKNPSSSSTTYYDSFNYNFHCSKKETSLCSLIEEELTDAVLSLSTILDISPSVQFDVVVDDISKYRSNTKKETFATTVNNNFVLLDSRSIVKSPYPNSENLIKSFDSDNKFSKDDFILLINNFNSDSDFLKSSNYDFRNNIIKEIVKGLQALNKLKSPYNSSTSTPPPPPGGQGGNPPPGGNGGNPPPPSSSSMDICDTVQRNKNNTAVLEDARSNDETCENKRANKLSSIINWKNKLIKKGDPSETSNYKYKRLVAIGDIHGDYNKLISVMRHAKLIDSKDKWIAKNTILVQTGDLIDRGNDIKEILEFLRHLQSQVSKYDSVMYLLLGNHEINNLQGQYQFTSEGDITTFNSMKNREKFFSVNGKYGRMLRGEMDVMVAVNDSLFAHAGVSSTYAEQGIDAINERIRDILINVPSFDEMCTLSKNNITNPIYTEPVLNDQNGPLTTRSFANDSEDKICSDLEKTLAITKTKRMVIGHNVQEYGEIQTRCDDKLILIDLGMSSCYGNYFGYLEILNDKNEVWAIYNH</sequence>
<feature type="region of interest" description="Disordered" evidence="1">
    <location>
        <begin position="177"/>
        <end position="218"/>
    </location>
</feature>
<organism evidence="4 5">
    <name type="scientific">Piromyces finnis</name>
    <dbReference type="NCBI Taxonomy" id="1754191"/>
    <lineage>
        <taxon>Eukaryota</taxon>
        <taxon>Fungi</taxon>
        <taxon>Fungi incertae sedis</taxon>
        <taxon>Chytridiomycota</taxon>
        <taxon>Chytridiomycota incertae sedis</taxon>
        <taxon>Neocallimastigomycetes</taxon>
        <taxon>Neocallimastigales</taxon>
        <taxon>Neocallimastigaceae</taxon>
        <taxon>Piromyces</taxon>
    </lineage>
</organism>
<comment type="caution">
    <text evidence="4">The sequence shown here is derived from an EMBL/GenBank/DDBJ whole genome shotgun (WGS) entry which is preliminary data.</text>
</comment>
<feature type="signal peptide" evidence="2">
    <location>
        <begin position="1"/>
        <end position="19"/>
    </location>
</feature>
<name>A0A1Y1UX07_9FUNG</name>
<dbReference type="GO" id="GO:0016787">
    <property type="term" value="F:hydrolase activity"/>
    <property type="evidence" value="ECO:0007669"/>
    <property type="project" value="InterPro"/>
</dbReference>
<dbReference type="Pfam" id="PF00149">
    <property type="entry name" value="Metallophos"/>
    <property type="match status" value="1"/>
</dbReference>
<dbReference type="PANTHER" id="PTHR46546:SF4">
    <property type="entry name" value="SHEWANELLA-LIKE PROTEIN PHOSPHATASE 1"/>
    <property type="match status" value="1"/>
</dbReference>
<accession>A0A1Y1UX07</accession>